<organism evidence="8 9">
    <name type="scientific">Polynucleobacter paneuropaeus</name>
    <dbReference type="NCBI Taxonomy" id="2527775"/>
    <lineage>
        <taxon>Bacteria</taxon>
        <taxon>Pseudomonadati</taxon>
        <taxon>Pseudomonadota</taxon>
        <taxon>Betaproteobacteria</taxon>
        <taxon>Burkholderiales</taxon>
        <taxon>Burkholderiaceae</taxon>
        <taxon>Polynucleobacter</taxon>
    </lineage>
</organism>
<dbReference type="PANTHER" id="PTHR46743:SF2">
    <property type="entry name" value="TEICHOIC ACIDS EXPORT ATP-BINDING PROTEIN TAGH"/>
    <property type="match status" value="1"/>
</dbReference>
<keyword evidence="3" id="KW-1003">Cell membrane</keyword>
<accession>A0ABX9F7Z3</accession>
<evidence type="ECO:0000256" key="5">
    <source>
        <dbReference type="ARBA" id="ARBA00022741"/>
    </source>
</evidence>
<evidence type="ECO:0000256" key="6">
    <source>
        <dbReference type="ARBA" id="ARBA00022840"/>
    </source>
</evidence>
<dbReference type="GO" id="GO:0005524">
    <property type="term" value="F:ATP binding"/>
    <property type="evidence" value="ECO:0007669"/>
    <property type="project" value="UniProtKB-KW"/>
</dbReference>
<dbReference type="SUPFAM" id="SSF52540">
    <property type="entry name" value="P-loop containing nucleoside triphosphate hydrolases"/>
    <property type="match status" value="1"/>
</dbReference>
<comment type="similarity">
    <text evidence="1">Belongs to the ABC transporter superfamily.</text>
</comment>
<dbReference type="SMART" id="SM00382">
    <property type="entry name" value="AAA"/>
    <property type="match status" value="1"/>
</dbReference>
<dbReference type="PROSITE" id="PS50893">
    <property type="entry name" value="ABC_TRANSPORTER_2"/>
    <property type="match status" value="1"/>
</dbReference>
<keyword evidence="4" id="KW-0472">Membrane</keyword>
<evidence type="ECO:0000259" key="7">
    <source>
        <dbReference type="PROSITE" id="PS50893"/>
    </source>
</evidence>
<dbReference type="RefSeq" id="WP_112238615.1">
    <property type="nucleotide sequence ID" value="NZ_QMCH01000014.1"/>
</dbReference>
<evidence type="ECO:0000256" key="2">
    <source>
        <dbReference type="ARBA" id="ARBA00022448"/>
    </source>
</evidence>
<dbReference type="EMBL" id="QMCH01000014">
    <property type="protein sequence ID" value="RAZ40801.1"/>
    <property type="molecule type" value="Genomic_DNA"/>
</dbReference>
<dbReference type="Proteomes" id="UP000251072">
    <property type="component" value="Unassembled WGS sequence"/>
</dbReference>
<evidence type="ECO:0000256" key="1">
    <source>
        <dbReference type="ARBA" id="ARBA00005417"/>
    </source>
</evidence>
<sequence length="246" mass="27268">MNSSIKIQNASVSFKVYKNKNLSLKDYFARNSADSKLEKDDHFDALNDISLEINPGERVGIIGKNGAGKSTLLKLICGIYPPSSGDVAISGTVAPLIELGAGFHQEFTGRENLYLNGAILGMAEKQIQLVEEEVIQFSELQSFIDTPIKYYSSGMYMRLAFSLATALHPDILILDEVFAAGDIGFVEKARIRMNKMVEDANIFLMVSHDMDLTNELSNRVIWIDGGKIMEDGSPSEVINCFKRFIK</sequence>
<dbReference type="Gene3D" id="3.40.50.300">
    <property type="entry name" value="P-loop containing nucleotide triphosphate hydrolases"/>
    <property type="match status" value="1"/>
</dbReference>
<evidence type="ECO:0000313" key="9">
    <source>
        <dbReference type="Proteomes" id="UP000251072"/>
    </source>
</evidence>
<keyword evidence="5" id="KW-0547">Nucleotide-binding</keyword>
<proteinExistence type="inferred from homology"/>
<feature type="domain" description="ABC transporter" evidence="7">
    <location>
        <begin position="22"/>
        <end position="245"/>
    </location>
</feature>
<name>A0ABX9F7Z3_9BURK</name>
<evidence type="ECO:0000256" key="4">
    <source>
        <dbReference type="ARBA" id="ARBA00022519"/>
    </source>
</evidence>
<comment type="caution">
    <text evidence="8">The sequence shown here is derived from an EMBL/GenBank/DDBJ whole genome shotgun (WGS) entry which is preliminary data.</text>
</comment>
<reference evidence="8 9" key="1">
    <citation type="submission" date="2018-06" db="EMBL/GenBank/DDBJ databases">
        <title>Genome of strain Polynucleobacter sp. FUKU-NW-11.</title>
        <authorList>
            <person name="Hahn M.W."/>
        </authorList>
    </citation>
    <scope>NUCLEOTIDE SEQUENCE [LARGE SCALE GENOMIC DNA]</scope>
    <source>
        <strain evidence="9">FUKU-NW11</strain>
    </source>
</reference>
<dbReference type="InterPro" id="IPR003593">
    <property type="entry name" value="AAA+_ATPase"/>
</dbReference>
<evidence type="ECO:0000313" key="8">
    <source>
        <dbReference type="EMBL" id="RAZ40801.1"/>
    </source>
</evidence>
<dbReference type="Pfam" id="PF00005">
    <property type="entry name" value="ABC_tran"/>
    <property type="match status" value="1"/>
</dbReference>
<keyword evidence="2" id="KW-0813">Transport</keyword>
<keyword evidence="6 8" id="KW-0067">ATP-binding</keyword>
<dbReference type="InterPro" id="IPR027417">
    <property type="entry name" value="P-loop_NTPase"/>
</dbReference>
<evidence type="ECO:0000256" key="3">
    <source>
        <dbReference type="ARBA" id="ARBA00022475"/>
    </source>
</evidence>
<protein>
    <submittedName>
        <fullName evidence="8">ABC transporter ATP-binding protein</fullName>
    </submittedName>
</protein>
<dbReference type="PANTHER" id="PTHR46743">
    <property type="entry name" value="TEICHOIC ACIDS EXPORT ATP-BINDING PROTEIN TAGH"/>
    <property type="match status" value="1"/>
</dbReference>
<gene>
    <name evidence="8" type="ORF">DP176_08370</name>
</gene>
<dbReference type="InterPro" id="IPR015860">
    <property type="entry name" value="ABC_transpr_TagH-like"/>
</dbReference>
<dbReference type="InterPro" id="IPR003439">
    <property type="entry name" value="ABC_transporter-like_ATP-bd"/>
</dbReference>
<keyword evidence="4" id="KW-0997">Cell inner membrane</keyword>
<dbReference type="InterPro" id="IPR050683">
    <property type="entry name" value="Bact_Polysacc_Export_ATP-bd"/>
</dbReference>
<keyword evidence="9" id="KW-1185">Reference proteome</keyword>
<dbReference type="CDD" id="cd03220">
    <property type="entry name" value="ABC_KpsT_Wzt"/>
    <property type="match status" value="1"/>
</dbReference>